<evidence type="ECO:0000313" key="4">
    <source>
        <dbReference type="Proteomes" id="UP001370490"/>
    </source>
</evidence>
<proteinExistence type="inferred from homology"/>
<organism evidence="3 4">
    <name type="scientific">Dillenia turbinata</name>
    <dbReference type="NCBI Taxonomy" id="194707"/>
    <lineage>
        <taxon>Eukaryota</taxon>
        <taxon>Viridiplantae</taxon>
        <taxon>Streptophyta</taxon>
        <taxon>Embryophyta</taxon>
        <taxon>Tracheophyta</taxon>
        <taxon>Spermatophyta</taxon>
        <taxon>Magnoliopsida</taxon>
        <taxon>eudicotyledons</taxon>
        <taxon>Gunneridae</taxon>
        <taxon>Pentapetalae</taxon>
        <taxon>Dilleniales</taxon>
        <taxon>Dilleniaceae</taxon>
        <taxon>Dillenia</taxon>
    </lineage>
</organism>
<dbReference type="Pfam" id="PF00232">
    <property type="entry name" value="Glyco_hydro_1"/>
    <property type="match status" value="1"/>
</dbReference>
<feature type="non-terminal residue" evidence="3">
    <location>
        <position position="147"/>
    </location>
</feature>
<dbReference type="GO" id="GO:0008422">
    <property type="term" value="F:beta-glucosidase activity"/>
    <property type="evidence" value="ECO:0007669"/>
    <property type="project" value="TreeGrafter"/>
</dbReference>
<dbReference type="Gene3D" id="3.20.20.80">
    <property type="entry name" value="Glycosidases"/>
    <property type="match status" value="2"/>
</dbReference>
<evidence type="ECO:0000256" key="1">
    <source>
        <dbReference type="ARBA" id="ARBA00010838"/>
    </source>
</evidence>
<comment type="caution">
    <text evidence="3">The sequence shown here is derived from an EMBL/GenBank/DDBJ whole genome shotgun (WGS) entry which is preliminary data.</text>
</comment>
<keyword evidence="4" id="KW-1185">Reference proteome</keyword>
<dbReference type="SUPFAM" id="SSF51445">
    <property type="entry name" value="(Trans)glycosidases"/>
    <property type="match status" value="2"/>
</dbReference>
<name>A0AAN8V064_9MAGN</name>
<reference evidence="3 4" key="1">
    <citation type="submission" date="2023-12" db="EMBL/GenBank/DDBJ databases">
        <title>A high-quality genome assembly for Dillenia turbinata (Dilleniales).</title>
        <authorList>
            <person name="Chanderbali A."/>
        </authorList>
    </citation>
    <scope>NUCLEOTIDE SEQUENCE [LARGE SCALE GENOMIC DNA]</scope>
    <source>
        <strain evidence="3">LSX21</strain>
        <tissue evidence="3">Leaf</tissue>
    </source>
</reference>
<gene>
    <name evidence="3" type="ORF">RJ641_014939</name>
</gene>
<dbReference type="Proteomes" id="UP001370490">
    <property type="component" value="Unassembled WGS sequence"/>
</dbReference>
<protein>
    <submittedName>
        <fullName evidence="3">Glycoside hydrolase family 1</fullName>
    </submittedName>
</protein>
<comment type="similarity">
    <text evidence="1 2">Belongs to the glycosyl hydrolase 1 family.</text>
</comment>
<evidence type="ECO:0000256" key="2">
    <source>
        <dbReference type="RuleBase" id="RU003690"/>
    </source>
</evidence>
<accession>A0AAN8V064</accession>
<dbReference type="InterPro" id="IPR001360">
    <property type="entry name" value="Glyco_hydro_1"/>
</dbReference>
<dbReference type="InterPro" id="IPR017853">
    <property type="entry name" value="GH"/>
</dbReference>
<evidence type="ECO:0000313" key="3">
    <source>
        <dbReference type="EMBL" id="KAK6921261.1"/>
    </source>
</evidence>
<dbReference type="EMBL" id="JBAMMX010000020">
    <property type="protein sequence ID" value="KAK6921261.1"/>
    <property type="molecule type" value="Genomic_DNA"/>
</dbReference>
<dbReference type="AlphaFoldDB" id="A0AAN8V064"/>
<dbReference type="PANTHER" id="PTHR10353">
    <property type="entry name" value="GLYCOSYL HYDROLASE"/>
    <property type="match status" value="1"/>
</dbReference>
<keyword evidence="3" id="KW-0378">Hydrolase</keyword>
<dbReference type="PANTHER" id="PTHR10353:SF170">
    <property type="entry name" value="BETA-GLUCOSIDASE 44-LIKE"/>
    <property type="match status" value="1"/>
</dbReference>
<sequence length="147" mass="17067">MVKLNFDAYRFSISWSEFFQVMSLILTLHFPSFLSSPELYICQNGTGEVNWEGVSYYNKLINYLLKKGNRQFFANSELLFIVPWGMYKAITYVKKHYGHPKLIITENGMDDPGNVTLPNALEDMKRVNYFKDYLAQLKKAIDEGANV</sequence>
<dbReference type="GO" id="GO:0005975">
    <property type="term" value="P:carbohydrate metabolic process"/>
    <property type="evidence" value="ECO:0007669"/>
    <property type="project" value="InterPro"/>
</dbReference>